<organism evidence="2 3">
    <name type="scientific">Robinsoniella peoriensis</name>
    <dbReference type="NCBI Taxonomy" id="180332"/>
    <lineage>
        <taxon>Bacteria</taxon>
        <taxon>Bacillati</taxon>
        <taxon>Bacillota</taxon>
        <taxon>Clostridia</taxon>
        <taxon>Lachnospirales</taxon>
        <taxon>Lachnospiraceae</taxon>
        <taxon>Robinsoniella</taxon>
    </lineage>
</organism>
<comment type="caution">
    <text evidence="2">The sequence shown here is derived from an EMBL/GenBank/DDBJ whole genome shotgun (WGS) entry which is preliminary data.</text>
</comment>
<evidence type="ECO:0000313" key="3">
    <source>
        <dbReference type="Proteomes" id="UP000306509"/>
    </source>
</evidence>
<dbReference type="PANTHER" id="PTHR37299">
    <property type="entry name" value="TRANSCRIPTIONAL REGULATOR-RELATED"/>
    <property type="match status" value="1"/>
</dbReference>
<evidence type="ECO:0000313" key="2">
    <source>
        <dbReference type="EMBL" id="TLD01428.1"/>
    </source>
</evidence>
<dbReference type="GO" id="GO:0000156">
    <property type="term" value="F:phosphorelay response regulator activity"/>
    <property type="evidence" value="ECO:0007669"/>
    <property type="project" value="InterPro"/>
</dbReference>
<reference evidence="2 3" key="1">
    <citation type="journal article" date="2019" name="Anaerobe">
        <title>Detection of Robinsoniella peoriensis in multiple bone samples of a trauma patient.</title>
        <authorList>
            <person name="Schrottner P."/>
            <person name="Hartwich K."/>
            <person name="Bunk B."/>
            <person name="Schober I."/>
            <person name="Helbig S."/>
            <person name="Rudolph W.W."/>
            <person name="Gunzer F."/>
        </authorList>
    </citation>
    <scope>NUCLEOTIDE SEQUENCE [LARGE SCALE GENOMIC DNA]</scope>
    <source>
        <strain evidence="2 3">DSM 106044</strain>
    </source>
</reference>
<dbReference type="PANTHER" id="PTHR37299:SF4">
    <property type="entry name" value="TRANSCRIPTIONAL REGULATOR"/>
    <property type="match status" value="1"/>
</dbReference>
<dbReference type="GO" id="GO:0003677">
    <property type="term" value="F:DNA binding"/>
    <property type="evidence" value="ECO:0007669"/>
    <property type="project" value="InterPro"/>
</dbReference>
<feature type="domain" description="HTH LytTR-type" evidence="1">
    <location>
        <begin position="44"/>
        <end position="147"/>
    </location>
</feature>
<dbReference type="Proteomes" id="UP000306509">
    <property type="component" value="Unassembled WGS sequence"/>
</dbReference>
<dbReference type="PROSITE" id="PS50930">
    <property type="entry name" value="HTH_LYTTR"/>
    <property type="match status" value="1"/>
</dbReference>
<dbReference type="Pfam" id="PF04397">
    <property type="entry name" value="LytTR"/>
    <property type="match status" value="1"/>
</dbReference>
<dbReference type="RefSeq" id="WP_138002274.1">
    <property type="nucleotide sequence ID" value="NZ_QGQD01000039.1"/>
</dbReference>
<gene>
    <name evidence="2" type="primary">lytR_2</name>
    <name evidence="2" type="ORF">DSM106044_01702</name>
</gene>
<name>A0A4V6HS38_9FIRM</name>
<sequence length="150" mass="17193">MKVVIKKIPEDKIEYAALHVHELTPQAEQISSYIENEEYNAVIVPCTADGKIYRIPSESIYIIESVDNVQYVHTREKIFESAKKLYELEKLLPVKFVRISKSVILHLNKVSVYSPLANGLMKAELDNGASVYISRKYLKDLRALIREGLQ</sequence>
<dbReference type="AlphaFoldDB" id="A0A4V6HS38"/>
<protein>
    <submittedName>
        <fullName evidence="2">Sensory transduction protein LytR</fullName>
    </submittedName>
</protein>
<evidence type="ECO:0000259" key="1">
    <source>
        <dbReference type="PROSITE" id="PS50930"/>
    </source>
</evidence>
<dbReference type="SMART" id="SM00850">
    <property type="entry name" value="LytTR"/>
    <property type="match status" value="1"/>
</dbReference>
<dbReference type="InterPro" id="IPR007492">
    <property type="entry name" value="LytTR_DNA-bd_dom"/>
</dbReference>
<dbReference type="InterPro" id="IPR046947">
    <property type="entry name" value="LytR-like"/>
</dbReference>
<dbReference type="EMBL" id="QGQD01000039">
    <property type="protein sequence ID" value="TLD01428.1"/>
    <property type="molecule type" value="Genomic_DNA"/>
</dbReference>
<proteinExistence type="predicted"/>
<dbReference type="Gene3D" id="2.40.50.1020">
    <property type="entry name" value="LytTr DNA-binding domain"/>
    <property type="match status" value="1"/>
</dbReference>
<accession>A0A4V6HS38</accession>
<keyword evidence="3" id="KW-1185">Reference proteome</keyword>
<dbReference type="STRING" id="180332.GCA_000797495_02274"/>